<dbReference type="GO" id="GO:0007267">
    <property type="term" value="P:cell-cell signaling"/>
    <property type="evidence" value="ECO:0007669"/>
    <property type="project" value="TreeGrafter"/>
</dbReference>
<keyword evidence="2" id="KW-1133">Transmembrane helix</keyword>
<protein>
    <recommendedName>
        <fullName evidence="5">Extracellular serine/threonine protein kinase four-jointed</fullName>
    </recommendedName>
</protein>
<evidence type="ECO:0000313" key="3">
    <source>
        <dbReference type="EMBL" id="KAI8038448.1"/>
    </source>
</evidence>
<keyword evidence="2" id="KW-0812">Transmembrane</keyword>
<feature type="transmembrane region" description="Helical" evidence="2">
    <location>
        <begin position="86"/>
        <end position="108"/>
    </location>
</feature>
<dbReference type="GO" id="GO:0005615">
    <property type="term" value="C:extracellular space"/>
    <property type="evidence" value="ECO:0007669"/>
    <property type="project" value="TreeGrafter"/>
</dbReference>
<dbReference type="PANTHER" id="PTHR13147:SF5">
    <property type="entry name" value="FOUR-JOINTED BOX PROTEIN 1"/>
    <property type="match status" value="1"/>
</dbReference>
<keyword evidence="2" id="KW-0472">Membrane</keyword>
<proteinExistence type="predicted"/>
<feature type="compositionally biased region" description="Low complexity" evidence="1">
    <location>
        <begin position="9"/>
        <end position="46"/>
    </location>
</feature>
<dbReference type="PANTHER" id="PTHR13147">
    <property type="entry name" value="FOUR-JOINTED BOX PROTEIN 1"/>
    <property type="match status" value="1"/>
</dbReference>
<evidence type="ECO:0000256" key="1">
    <source>
        <dbReference type="SAM" id="MobiDB-lite"/>
    </source>
</evidence>
<reference evidence="3" key="1">
    <citation type="journal article" date="2023" name="Genome Biol. Evol.">
        <title>Long-read-based Genome Assembly of Drosophila gunungcola Reveals Fewer Chemosensory Genes in Flower-breeding Species.</title>
        <authorList>
            <person name="Negi A."/>
            <person name="Liao B.Y."/>
            <person name="Yeh S.D."/>
        </authorList>
    </citation>
    <scope>NUCLEOTIDE SEQUENCE</scope>
    <source>
        <strain evidence="3">Sukarami</strain>
    </source>
</reference>
<accession>A0A9P9YK45</accession>
<dbReference type="OrthoDB" id="10055077at2759"/>
<comment type="caution">
    <text evidence="3">The sequence shown here is derived from an EMBL/GenBank/DDBJ whole genome shotgun (WGS) entry which is preliminary data.</text>
</comment>
<dbReference type="CDD" id="cd10468">
    <property type="entry name" value="Four-jointed-like_C"/>
    <property type="match status" value="1"/>
</dbReference>
<sequence length="611" mass="67965">MYDIKRLEAGQQQKLQQAQPKPLGLDLSGQQHQHQQQQQQNQHHQQLTCSVITAPENRANPNPNPSEATHMTLLTLRRRRSLQRRACLLSILAAFVFGMALGVVVPMFGLPRHPDSAPDLPEEIHVAVEPLSSYRVEFIKEADAELSAEQVFRNAFHLEQDKDAPDSMVVKKLDTNDGSIKEFHVQRTASGRYRKGPERRLSKKGPERAQKPENPRLPPSTPSVSPAATEPQAGLIEEDVFWGPTVEQALPKGFASKDQLTWERFVGEQGRVVRLEPGCGRMQNRLVVFADGTRACARYRQNTDQIQGEIFSYYLGQLLNISNLAPSAATVVDTSTPNWAAALGDITQAQWKERRPVVLTRWLSDLEPAGIPQPFQPLERHLNKHDVWNLTRHMQPERPTQTQGLLKRLGAATSPGSAHQSTAIEETETGIGTGTATSTATAAAAAAAATTTTANGALVQRLIELAQWSDLIVFDYLIANLDRVVNNLYNFQWNADIMAAPAHNLARQSASQLLVFLDNESGLLHGYRLLKKYEAYHSLLLDNLCVFRRPTIEALRRLRAAGAGRRLRDLFERTTSAGVRDVLPSLPDKSVKILVERIDRVLGQVQKCQGS</sequence>
<dbReference type="PRINTS" id="PR02072">
    <property type="entry name" value="4JOINTEDBOX1"/>
</dbReference>
<keyword evidence="4" id="KW-1185">Reference proteome</keyword>
<evidence type="ECO:0000313" key="4">
    <source>
        <dbReference type="Proteomes" id="UP001059596"/>
    </source>
</evidence>
<dbReference type="EMBL" id="JAMKOV010000007">
    <property type="protein sequence ID" value="KAI8038448.1"/>
    <property type="molecule type" value="Genomic_DNA"/>
</dbReference>
<feature type="region of interest" description="Disordered" evidence="1">
    <location>
        <begin position="8"/>
        <end position="47"/>
    </location>
</feature>
<feature type="compositionally biased region" description="Basic and acidic residues" evidence="1">
    <location>
        <begin position="195"/>
        <end position="214"/>
    </location>
</feature>
<dbReference type="InterPro" id="IPR024868">
    <property type="entry name" value="FJX1/FJ"/>
</dbReference>
<evidence type="ECO:0008006" key="5">
    <source>
        <dbReference type="Google" id="ProtNLM"/>
    </source>
</evidence>
<feature type="region of interest" description="Disordered" evidence="1">
    <location>
        <begin position="411"/>
        <end position="434"/>
    </location>
</feature>
<name>A0A9P9YK45_9MUSC</name>
<organism evidence="3 4">
    <name type="scientific">Drosophila gunungcola</name>
    <name type="common">fruit fly</name>
    <dbReference type="NCBI Taxonomy" id="103775"/>
    <lineage>
        <taxon>Eukaryota</taxon>
        <taxon>Metazoa</taxon>
        <taxon>Ecdysozoa</taxon>
        <taxon>Arthropoda</taxon>
        <taxon>Hexapoda</taxon>
        <taxon>Insecta</taxon>
        <taxon>Pterygota</taxon>
        <taxon>Neoptera</taxon>
        <taxon>Endopterygota</taxon>
        <taxon>Diptera</taxon>
        <taxon>Brachycera</taxon>
        <taxon>Muscomorpha</taxon>
        <taxon>Ephydroidea</taxon>
        <taxon>Drosophilidae</taxon>
        <taxon>Drosophila</taxon>
        <taxon>Sophophora</taxon>
    </lineage>
</organism>
<evidence type="ECO:0000256" key="2">
    <source>
        <dbReference type="SAM" id="Phobius"/>
    </source>
</evidence>
<feature type="region of interest" description="Disordered" evidence="1">
    <location>
        <begin position="184"/>
        <end position="230"/>
    </location>
</feature>
<gene>
    <name evidence="3" type="ORF">M5D96_008346</name>
</gene>
<dbReference type="Proteomes" id="UP001059596">
    <property type="component" value="Unassembled WGS sequence"/>
</dbReference>
<dbReference type="AlphaFoldDB" id="A0A9P9YK45"/>